<sequence length="821" mass="90584">MICTKKCEFCDKRGLPLLLVRDAVAPAGADAPRVPALPIELSSRAAHYTKRLLRSGYVNVFDEARRRWDTYFVTPDGYLFKLMQQSGAMPITPKKPFDCPDEGHRAVASCITVSDPVNATKIWVGFSDVLWTDAVRTTNEDAAYRKRHMTEIDIKAALSGRQTPHQSIKQVDAQIAEYAMAPSQAKANFEWSPFEFTPRQGQAERLKRECDVLRADRGLIVTLTDPVGIAQELAFLMKRNALLFSEKNVENKRYLAASNAIDRIEEVVRKQVEDAEMATAEQIADQQIQENPLGHLFSASTRAQSERIRDVTPTELKHASDNGWNKYAQKFDNAARRRWEESFSRRLQAFDAEFIAPLALSHVAWMKSIFLINHLDCNYDPHNAESGVVFTKTVTQCIVATQDKKACTDLYEDWLQGDIADSKNILLRAMILNQNITKDAIKSATTVGFDLRQLPWDTVFTASTLAIGTISSQAQDVTAHLITQIGSSIAKIFHKVIDGNSGFRAAVMATGLISGHPIVVCDLVGTKKQFVTLLTKQLIQLSGQPANEEQLRRAVAIELKRQKVHGKQMSGTTKRSWLMIADKEFVSQLPDGLTPQQRHDYLAKSIKTTEAVEALNLGRWRKVISTDVRAGVVTGILQAVCLTKLISDEAKSLKDEKFDASARLYSGMVAVAATTSEVVGHALAGRVNLGMRFGHGFSSKLADFLKHGGKGVGLCAGLVVAGLDVYKAYKEYQEGSSGLIVVSYIGSAIVGVALSAAILLSVSIPIIGLLVLLAIGIGILIENIKDNPVQDWLERCPWGKLANQRYLDFDTEQAQLKLALS</sequence>
<reference evidence="4" key="1">
    <citation type="journal article" date="2019" name="Int. J. Syst. Evol. Microbiol.">
        <title>The Global Catalogue of Microorganisms (GCM) 10K type strain sequencing project: providing services to taxonomists for standard genome sequencing and annotation.</title>
        <authorList>
            <consortium name="The Broad Institute Genomics Platform"/>
            <consortium name="The Broad Institute Genome Sequencing Center for Infectious Disease"/>
            <person name="Wu L."/>
            <person name="Ma J."/>
        </authorList>
    </citation>
    <scope>NUCLEOTIDE SEQUENCE [LARGE SCALE GENOMIC DNA]</scope>
    <source>
        <strain evidence="4">CCUG 43111</strain>
    </source>
</reference>
<gene>
    <name evidence="3" type="ORF">ACFPQ5_01565</name>
</gene>
<feature type="transmembrane region" description="Helical" evidence="1">
    <location>
        <begin position="738"/>
        <end position="758"/>
    </location>
</feature>
<dbReference type="Pfam" id="PF20249">
    <property type="entry name" value="VasX_N"/>
    <property type="match status" value="1"/>
</dbReference>
<dbReference type="CDD" id="cd20707">
    <property type="entry name" value="MIX_III"/>
    <property type="match status" value="1"/>
</dbReference>
<keyword evidence="1" id="KW-1133">Transmembrane helix</keyword>
<dbReference type="EMBL" id="JBHSMR010000001">
    <property type="protein sequence ID" value="MFC5476860.1"/>
    <property type="molecule type" value="Genomic_DNA"/>
</dbReference>
<name>A0ABW0MH10_9BURK</name>
<feature type="domain" description="Toxin VasX N-terminal region" evidence="2">
    <location>
        <begin position="7"/>
        <end position="156"/>
    </location>
</feature>
<accession>A0ABW0MH10</accession>
<dbReference type="InterPro" id="IPR048126">
    <property type="entry name" value="Toxin_VasX"/>
</dbReference>
<dbReference type="NCBIfam" id="NF041559">
    <property type="entry name" value="BTH_I2691_fam"/>
    <property type="match status" value="1"/>
</dbReference>
<dbReference type="Proteomes" id="UP001596101">
    <property type="component" value="Unassembled WGS sequence"/>
</dbReference>
<keyword evidence="1" id="KW-0472">Membrane</keyword>
<evidence type="ECO:0000313" key="3">
    <source>
        <dbReference type="EMBL" id="MFC5476860.1"/>
    </source>
</evidence>
<protein>
    <submittedName>
        <fullName evidence="3">T6SS effector BTH_I2691 family protein</fullName>
    </submittedName>
</protein>
<proteinExistence type="predicted"/>
<feature type="transmembrane region" description="Helical" evidence="1">
    <location>
        <begin position="708"/>
        <end position="726"/>
    </location>
</feature>
<keyword evidence="4" id="KW-1185">Reference proteome</keyword>
<feature type="transmembrane region" description="Helical" evidence="1">
    <location>
        <begin position="764"/>
        <end position="781"/>
    </location>
</feature>
<dbReference type="InterPro" id="IPR046864">
    <property type="entry name" value="VasX_N"/>
</dbReference>
<evidence type="ECO:0000256" key="1">
    <source>
        <dbReference type="SAM" id="Phobius"/>
    </source>
</evidence>
<organism evidence="3 4">
    <name type="scientific">Massilia suwonensis</name>
    <dbReference type="NCBI Taxonomy" id="648895"/>
    <lineage>
        <taxon>Bacteria</taxon>
        <taxon>Pseudomonadati</taxon>
        <taxon>Pseudomonadota</taxon>
        <taxon>Betaproteobacteria</taxon>
        <taxon>Burkholderiales</taxon>
        <taxon>Oxalobacteraceae</taxon>
        <taxon>Telluria group</taxon>
        <taxon>Massilia</taxon>
    </lineage>
</organism>
<comment type="caution">
    <text evidence="3">The sequence shown here is derived from an EMBL/GenBank/DDBJ whole genome shotgun (WGS) entry which is preliminary data.</text>
</comment>
<evidence type="ECO:0000313" key="4">
    <source>
        <dbReference type="Proteomes" id="UP001596101"/>
    </source>
</evidence>
<evidence type="ECO:0000259" key="2">
    <source>
        <dbReference type="Pfam" id="PF20249"/>
    </source>
</evidence>
<dbReference type="RefSeq" id="WP_379751230.1">
    <property type="nucleotide sequence ID" value="NZ_JBHSMR010000001.1"/>
</dbReference>
<keyword evidence="1" id="KW-0812">Transmembrane</keyword>